<feature type="region of interest" description="Disordered" evidence="1">
    <location>
        <begin position="1"/>
        <end position="20"/>
    </location>
</feature>
<evidence type="ECO:0000313" key="3">
    <source>
        <dbReference type="Proteomes" id="UP001259659"/>
    </source>
</evidence>
<dbReference type="RefSeq" id="WP_310920099.1">
    <property type="nucleotide sequence ID" value="NZ_JAMQON010000003.1"/>
</dbReference>
<protein>
    <submittedName>
        <fullName evidence="2">DUF6517 family protein</fullName>
    </submittedName>
</protein>
<accession>A0ABU2FDY9</accession>
<organism evidence="2 3">
    <name type="scientific">Haloarcula saliterrae</name>
    <dbReference type="NCBI Taxonomy" id="2950534"/>
    <lineage>
        <taxon>Archaea</taxon>
        <taxon>Methanobacteriati</taxon>
        <taxon>Methanobacteriota</taxon>
        <taxon>Stenosarchaea group</taxon>
        <taxon>Halobacteria</taxon>
        <taxon>Halobacteriales</taxon>
        <taxon>Haloarculaceae</taxon>
        <taxon>Haloarcula</taxon>
    </lineage>
</organism>
<dbReference type="EMBL" id="JAMQON010000003">
    <property type="protein sequence ID" value="MDS0260437.1"/>
    <property type="molecule type" value="Genomic_DNA"/>
</dbReference>
<dbReference type="Pfam" id="PF20127">
    <property type="entry name" value="DUF6517"/>
    <property type="match status" value="1"/>
</dbReference>
<proteinExistence type="predicted"/>
<evidence type="ECO:0000313" key="2">
    <source>
        <dbReference type="EMBL" id="MDS0260437.1"/>
    </source>
</evidence>
<comment type="caution">
    <text evidence="2">The sequence shown here is derived from an EMBL/GenBank/DDBJ whole genome shotgun (WGS) entry which is preliminary data.</text>
</comment>
<gene>
    <name evidence="2" type="ORF">NDI56_13615</name>
</gene>
<feature type="region of interest" description="Disordered" evidence="1">
    <location>
        <begin position="25"/>
        <end position="48"/>
    </location>
</feature>
<name>A0ABU2FDY9_9EURY</name>
<dbReference type="Proteomes" id="UP001259659">
    <property type="component" value="Unassembled WGS sequence"/>
</dbReference>
<keyword evidence="3" id="KW-1185">Reference proteome</keyword>
<dbReference type="InterPro" id="IPR045396">
    <property type="entry name" value="DUF6517"/>
</dbReference>
<reference evidence="2 3" key="1">
    <citation type="submission" date="2022-06" db="EMBL/GenBank/DDBJ databases">
        <title>Haloarcula sp. a new haloarchaeum isolate from saline soil.</title>
        <authorList>
            <person name="Strakova D."/>
            <person name="Galisteo C."/>
            <person name="Sanchez-Porro C."/>
            <person name="Ventosa A."/>
        </authorList>
    </citation>
    <scope>NUCLEOTIDE SEQUENCE [LARGE SCALE GENOMIC DNA]</scope>
    <source>
        <strain evidence="2 3">S1CR25-12</strain>
    </source>
</reference>
<feature type="compositionally biased region" description="Low complexity" evidence="1">
    <location>
        <begin position="26"/>
        <end position="35"/>
    </location>
</feature>
<sequence length="267" mass="27916">MSHGVGPLFLTTPDNSPVFEPLDMVSTESTSSEELGLGEGNTGDDGDVSIGSTRIETEQIQSTPDLSRIYWNYLDTDWAENTQTTVAVFTTPSASVGGRSLNPLSEVDEEEFVTADGAEYLEESGIREAAGLGPNLSWAVAPAEVASRSVTFLGNQTTMQSYVGYVTTSDAEIPRTLLINLATTETGDDIAFGVTVQHRAMYSVSESDATSPSTGLLSEMSVPDLVGTQASNGLDVSAGEEMTLVLEAGVAASADLAARALGDLSLT</sequence>
<evidence type="ECO:0000256" key="1">
    <source>
        <dbReference type="SAM" id="MobiDB-lite"/>
    </source>
</evidence>